<keyword evidence="2" id="KW-0863">Zinc-finger</keyword>
<feature type="compositionally biased region" description="Low complexity" evidence="4">
    <location>
        <begin position="342"/>
        <end position="357"/>
    </location>
</feature>
<dbReference type="CDD" id="cd11660">
    <property type="entry name" value="SANT_TRF"/>
    <property type="match status" value="1"/>
</dbReference>
<dbReference type="AlphaFoldDB" id="A0A834WVN7"/>
<keyword evidence="3" id="KW-0862">Zinc</keyword>
<dbReference type="SMART" id="SM00717">
    <property type="entry name" value="SANT"/>
    <property type="match status" value="1"/>
</dbReference>
<dbReference type="PROSITE" id="PS50090">
    <property type="entry name" value="MYB_LIKE"/>
    <property type="match status" value="1"/>
</dbReference>
<evidence type="ECO:0000256" key="2">
    <source>
        <dbReference type="ARBA" id="ARBA00022771"/>
    </source>
</evidence>
<feature type="compositionally biased region" description="Basic and acidic residues" evidence="4">
    <location>
        <begin position="246"/>
        <end position="257"/>
    </location>
</feature>
<dbReference type="Proteomes" id="UP000634136">
    <property type="component" value="Unassembled WGS sequence"/>
</dbReference>
<evidence type="ECO:0000256" key="4">
    <source>
        <dbReference type="SAM" id="MobiDB-lite"/>
    </source>
</evidence>
<feature type="compositionally biased region" description="Basic and acidic residues" evidence="4">
    <location>
        <begin position="44"/>
        <end position="66"/>
    </location>
</feature>
<dbReference type="SUPFAM" id="SSF46689">
    <property type="entry name" value="Homeodomain-like"/>
    <property type="match status" value="1"/>
</dbReference>
<dbReference type="GO" id="GO:0008270">
    <property type="term" value="F:zinc ion binding"/>
    <property type="evidence" value="ECO:0007669"/>
    <property type="project" value="UniProtKB-KW"/>
</dbReference>
<feature type="domain" description="Myb-like" evidence="5">
    <location>
        <begin position="420"/>
        <end position="480"/>
    </location>
</feature>
<dbReference type="Gene3D" id="3.30.40.10">
    <property type="entry name" value="Zinc/RING finger domain, C3HC4 (zinc finger)"/>
    <property type="match status" value="1"/>
</dbReference>
<proteinExistence type="predicted"/>
<sequence>MAMRGNTLRGGRAESSTKPSHSTFGAIPYLDEDDAAVPRTPVDTNHRELDSKGNKDNVMDEGSNRSPHDSLGGGYIFLDLLDRKICVSCNEGGEVLVCSERDCPITLHAKCFCIEPKFDDMGNFYCPYCCFKRALAEAQEFRKKAMTAKKDLCSFFRQNISTSDKMGQKDMETERKDLKELPVVGNGISLDHCNGQGNDSVHSQHLKKVRDQQNEMERVTTSANQHEIEVEDESHANPQKVNTSDSRPRHYREEKAPMRNGEDFDVHNISKTLKTRSNEGKEGIEPEDLRYDNETVYASIIKDAKPLSAFCFGGYTDVHSLDITLTRVKPGEKLSHNELKVSANGSSASESNASDSETLSMKKSHVEKGVQRPEYSRRVSSVSKSLLLKNDIEGKSACYKNEEFSGPYMQSCSKNLTSHSAKRKRLNWTTDEENTLKEGVLRFSVENRNIPWRKILEFGCDVFDNNRTPVDLKDKWKNMTSKEERMGRKDWKSGLVKLGFPCLVDGMGWRE</sequence>
<feature type="region of interest" description="Disordered" evidence="4">
    <location>
        <begin position="1"/>
        <end position="66"/>
    </location>
</feature>
<evidence type="ECO:0000256" key="3">
    <source>
        <dbReference type="ARBA" id="ARBA00022833"/>
    </source>
</evidence>
<reference evidence="6" key="1">
    <citation type="submission" date="2020-09" db="EMBL/GenBank/DDBJ databases">
        <title>Genome-Enabled Discovery of Anthraquinone Biosynthesis in Senna tora.</title>
        <authorList>
            <person name="Kang S.-H."/>
            <person name="Pandey R.P."/>
            <person name="Lee C.-M."/>
            <person name="Sim J.-S."/>
            <person name="Jeong J.-T."/>
            <person name="Choi B.-S."/>
            <person name="Jung M."/>
            <person name="Ginzburg D."/>
            <person name="Zhao K."/>
            <person name="Won S.Y."/>
            <person name="Oh T.-J."/>
            <person name="Yu Y."/>
            <person name="Kim N.-H."/>
            <person name="Lee O.R."/>
            <person name="Lee T.-H."/>
            <person name="Bashyal P."/>
            <person name="Kim T.-S."/>
            <person name="Lee W.-H."/>
            <person name="Kawkins C."/>
            <person name="Kim C.-K."/>
            <person name="Kim J.S."/>
            <person name="Ahn B.O."/>
            <person name="Rhee S.Y."/>
            <person name="Sohng J.K."/>
        </authorList>
    </citation>
    <scope>NUCLEOTIDE SEQUENCE</scope>
    <source>
        <tissue evidence="6">Leaf</tissue>
    </source>
</reference>
<dbReference type="EMBL" id="JAAIUW010000005">
    <property type="protein sequence ID" value="KAF7833289.1"/>
    <property type="molecule type" value="Genomic_DNA"/>
</dbReference>
<feature type="compositionally biased region" description="Basic and acidic residues" evidence="4">
    <location>
        <begin position="364"/>
        <end position="375"/>
    </location>
</feature>
<organism evidence="6 7">
    <name type="scientific">Senna tora</name>
    <dbReference type="NCBI Taxonomy" id="362788"/>
    <lineage>
        <taxon>Eukaryota</taxon>
        <taxon>Viridiplantae</taxon>
        <taxon>Streptophyta</taxon>
        <taxon>Embryophyta</taxon>
        <taxon>Tracheophyta</taxon>
        <taxon>Spermatophyta</taxon>
        <taxon>Magnoliopsida</taxon>
        <taxon>eudicotyledons</taxon>
        <taxon>Gunneridae</taxon>
        <taxon>Pentapetalae</taxon>
        <taxon>rosids</taxon>
        <taxon>fabids</taxon>
        <taxon>Fabales</taxon>
        <taxon>Fabaceae</taxon>
        <taxon>Caesalpinioideae</taxon>
        <taxon>Cassia clade</taxon>
        <taxon>Senna</taxon>
    </lineage>
</organism>
<protein>
    <submittedName>
        <fullName evidence="6">Protein CHROMATIN REMODELING 4-like isoform X1</fullName>
    </submittedName>
</protein>
<keyword evidence="7" id="KW-1185">Reference proteome</keyword>
<name>A0A834WVN7_9FABA</name>
<evidence type="ECO:0000313" key="6">
    <source>
        <dbReference type="EMBL" id="KAF7833289.1"/>
    </source>
</evidence>
<evidence type="ECO:0000256" key="1">
    <source>
        <dbReference type="ARBA" id="ARBA00022723"/>
    </source>
</evidence>
<accession>A0A834WVN7</accession>
<evidence type="ECO:0000259" key="5">
    <source>
        <dbReference type="PROSITE" id="PS50090"/>
    </source>
</evidence>
<feature type="region of interest" description="Disordered" evidence="4">
    <location>
        <begin position="336"/>
        <end position="375"/>
    </location>
</feature>
<dbReference type="Gene3D" id="1.10.246.220">
    <property type="match status" value="1"/>
</dbReference>
<dbReference type="InterPro" id="IPR013083">
    <property type="entry name" value="Znf_RING/FYVE/PHD"/>
</dbReference>
<dbReference type="PANTHER" id="PTHR47863">
    <property type="entry name" value="RING/FYVE/PHD ZINC FINGER SUPERFAMILY PROTEIN"/>
    <property type="match status" value="1"/>
</dbReference>
<feature type="compositionally biased region" description="Polar residues" evidence="4">
    <location>
        <begin position="236"/>
        <end position="245"/>
    </location>
</feature>
<dbReference type="InterPro" id="IPR011011">
    <property type="entry name" value="Znf_FYVE_PHD"/>
</dbReference>
<comment type="caution">
    <text evidence="6">The sequence shown here is derived from an EMBL/GenBank/DDBJ whole genome shotgun (WGS) entry which is preliminary data.</text>
</comment>
<keyword evidence="1" id="KW-0479">Metal-binding</keyword>
<evidence type="ECO:0000313" key="7">
    <source>
        <dbReference type="Proteomes" id="UP000634136"/>
    </source>
</evidence>
<feature type="region of interest" description="Disordered" evidence="4">
    <location>
        <begin position="225"/>
        <end position="257"/>
    </location>
</feature>
<dbReference type="InterPro" id="IPR001005">
    <property type="entry name" value="SANT/Myb"/>
</dbReference>
<feature type="compositionally biased region" description="Polar residues" evidence="4">
    <location>
        <begin position="14"/>
        <end position="23"/>
    </location>
</feature>
<dbReference type="InterPro" id="IPR009057">
    <property type="entry name" value="Homeodomain-like_sf"/>
</dbReference>
<dbReference type="SUPFAM" id="SSF57903">
    <property type="entry name" value="FYVE/PHD zinc finger"/>
    <property type="match status" value="1"/>
</dbReference>
<dbReference type="PANTHER" id="PTHR47863:SF5">
    <property type="entry name" value="HOMEODOMAIN-LIKE PROTEIN WITH RING_FYVE_PHD-TYPE ZINC FINGER DOMAIN-CONTAINING PROTEIN-RELATED"/>
    <property type="match status" value="1"/>
</dbReference>
<dbReference type="OrthoDB" id="608866at2759"/>
<gene>
    <name evidence="6" type="ORF">G2W53_015622</name>
</gene>